<dbReference type="Proteomes" id="UP000716291">
    <property type="component" value="Unassembled WGS sequence"/>
</dbReference>
<dbReference type="SUPFAM" id="SSF55200">
    <property type="entry name" value="Translation initiation factor IF3, C-terminal domain"/>
    <property type="match status" value="1"/>
</dbReference>
<sequence>MMFRWVKSSTRLFLDVKRYSTIADLLSVRNTGNLTGQQRMTRPPVMRVLKPTLNSEQQPIKAAPLGRSRRDEEIEAKFITFVDEQGQVHSRCRLNQVLTKFDRSRYFLVEVDPSAKPNPVCRLFDKKTLFEKEKSKKRGKVSTPESVLKEIMFGWNVSAHDMEHKLNKACQFLEKGNKVKIDIVYKKGQNRVDKATQQEVIKTVTDFMDKYKLTKKPTINGQTCIMQYERK</sequence>
<keyword evidence="2" id="KW-0396">Initiation factor</keyword>
<dbReference type="PANTHER" id="PTHR10938">
    <property type="entry name" value="TRANSLATION INITIATION FACTOR IF-3"/>
    <property type="match status" value="1"/>
</dbReference>
<dbReference type="GO" id="GO:0070124">
    <property type="term" value="P:mitochondrial translational initiation"/>
    <property type="evidence" value="ECO:0007669"/>
    <property type="project" value="TreeGrafter"/>
</dbReference>
<proteinExistence type="inferred from homology"/>
<evidence type="ECO:0000313" key="7">
    <source>
        <dbReference type="Proteomes" id="UP000716291"/>
    </source>
</evidence>
<dbReference type="SUPFAM" id="SSF54364">
    <property type="entry name" value="Translation initiation factor IF3, N-terminal domain"/>
    <property type="match status" value="1"/>
</dbReference>
<dbReference type="GO" id="GO:0005739">
    <property type="term" value="C:mitochondrion"/>
    <property type="evidence" value="ECO:0007669"/>
    <property type="project" value="TreeGrafter"/>
</dbReference>
<evidence type="ECO:0000256" key="2">
    <source>
        <dbReference type="ARBA" id="ARBA00022540"/>
    </source>
</evidence>
<reference evidence="6" key="1">
    <citation type="journal article" date="2020" name="Microb. Genom.">
        <title>Genetic diversity of clinical and environmental Mucorales isolates obtained from an investigation of mucormycosis cases among solid organ transplant recipients.</title>
        <authorList>
            <person name="Nguyen M.H."/>
            <person name="Kaul D."/>
            <person name="Muto C."/>
            <person name="Cheng S.J."/>
            <person name="Richter R.A."/>
            <person name="Bruno V.M."/>
            <person name="Liu G."/>
            <person name="Beyhan S."/>
            <person name="Sundermann A.J."/>
            <person name="Mounaud S."/>
            <person name="Pasculle A.W."/>
            <person name="Nierman W.C."/>
            <person name="Driscoll E."/>
            <person name="Cumbie R."/>
            <person name="Clancy C.J."/>
            <person name="Dupont C.L."/>
        </authorList>
    </citation>
    <scope>NUCLEOTIDE SEQUENCE</scope>
    <source>
        <strain evidence="6">GL11</strain>
    </source>
</reference>
<dbReference type="Pfam" id="PF05198">
    <property type="entry name" value="IF3_N"/>
    <property type="match status" value="1"/>
</dbReference>
<evidence type="ECO:0000313" key="6">
    <source>
        <dbReference type="EMBL" id="KAG1308970.1"/>
    </source>
</evidence>
<dbReference type="InterPro" id="IPR036788">
    <property type="entry name" value="T_IF-3_C_sf"/>
</dbReference>
<dbReference type="InterPro" id="IPR019814">
    <property type="entry name" value="Translation_initiation_fac_3_N"/>
</dbReference>
<evidence type="ECO:0000256" key="3">
    <source>
        <dbReference type="ARBA" id="ARBA00022917"/>
    </source>
</evidence>
<dbReference type="GO" id="GO:0043022">
    <property type="term" value="F:ribosome binding"/>
    <property type="evidence" value="ECO:0007669"/>
    <property type="project" value="TreeGrafter"/>
</dbReference>
<dbReference type="InterPro" id="IPR019815">
    <property type="entry name" value="Translation_initiation_fac_3_C"/>
</dbReference>
<protein>
    <recommendedName>
        <fullName evidence="8">Translation initiation factor IF-3</fullName>
    </recommendedName>
</protein>
<feature type="domain" description="Translation initiation factor 3 C-terminal" evidence="4">
    <location>
        <begin position="148"/>
        <end position="228"/>
    </location>
</feature>
<dbReference type="AlphaFoldDB" id="A0A9P6XA64"/>
<dbReference type="GO" id="GO:0032790">
    <property type="term" value="P:ribosome disassembly"/>
    <property type="evidence" value="ECO:0007669"/>
    <property type="project" value="TreeGrafter"/>
</dbReference>
<dbReference type="InterPro" id="IPR001288">
    <property type="entry name" value="Translation_initiation_fac_3"/>
</dbReference>
<evidence type="ECO:0000259" key="5">
    <source>
        <dbReference type="Pfam" id="PF05198"/>
    </source>
</evidence>
<comment type="similarity">
    <text evidence="1">Belongs to the IF-3 family.</text>
</comment>
<feature type="domain" description="Translation initiation factor 3 N-terminal" evidence="5">
    <location>
        <begin position="71"/>
        <end position="137"/>
    </location>
</feature>
<keyword evidence="3" id="KW-0648">Protein biosynthesis</keyword>
<dbReference type="Gene3D" id="3.10.20.80">
    <property type="entry name" value="Translation initiation factor 3 (IF-3), N-terminal domain"/>
    <property type="match status" value="1"/>
</dbReference>
<comment type="caution">
    <text evidence="6">The sequence shown here is derived from an EMBL/GenBank/DDBJ whole genome shotgun (WGS) entry which is preliminary data.</text>
</comment>
<name>A0A9P6XA64_RHIOR</name>
<gene>
    <name evidence="6" type="ORF">G6F64_005661</name>
</gene>
<evidence type="ECO:0000259" key="4">
    <source>
        <dbReference type="Pfam" id="PF00707"/>
    </source>
</evidence>
<dbReference type="EMBL" id="JAANQT010000705">
    <property type="protein sequence ID" value="KAG1308970.1"/>
    <property type="molecule type" value="Genomic_DNA"/>
</dbReference>
<dbReference type="PANTHER" id="PTHR10938:SF0">
    <property type="entry name" value="TRANSLATION INITIATION FACTOR IF-3, MITOCHONDRIAL"/>
    <property type="match status" value="1"/>
</dbReference>
<dbReference type="Gene3D" id="3.30.110.10">
    <property type="entry name" value="Translation initiation factor 3 (IF-3), C-terminal domain"/>
    <property type="match status" value="1"/>
</dbReference>
<organism evidence="6 7">
    <name type="scientific">Rhizopus oryzae</name>
    <name type="common">Mucormycosis agent</name>
    <name type="synonym">Rhizopus arrhizus var. delemar</name>
    <dbReference type="NCBI Taxonomy" id="64495"/>
    <lineage>
        <taxon>Eukaryota</taxon>
        <taxon>Fungi</taxon>
        <taxon>Fungi incertae sedis</taxon>
        <taxon>Mucoromycota</taxon>
        <taxon>Mucoromycotina</taxon>
        <taxon>Mucoromycetes</taxon>
        <taxon>Mucorales</taxon>
        <taxon>Mucorineae</taxon>
        <taxon>Rhizopodaceae</taxon>
        <taxon>Rhizopus</taxon>
    </lineage>
</organism>
<dbReference type="OrthoDB" id="21573at2759"/>
<dbReference type="Pfam" id="PF00707">
    <property type="entry name" value="IF3_C"/>
    <property type="match status" value="1"/>
</dbReference>
<evidence type="ECO:0000256" key="1">
    <source>
        <dbReference type="ARBA" id="ARBA00005439"/>
    </source>
</evidence>
<dbReference type="GO" id="GO:0003743">
    <property type="term" value="F:translation initiation factor activity"/>
    <property type="evidence" value="ECO:0007669"/>
    <property type="project" value="UniProtKB-KW"/>
</dbReference>
<accession>A0A9P6XA64</accession>
<evidence type="ECO:0008006" key="8">
    <source>
        <dbReference type="Google" id="ProtNLM"/>
    </source>
</evidence>
<keyword evidence="7" id="KW-1185">Reference proteome</keyword>
<dbReference type="NCBIfam" id="TIGR00168">
    <property type="entry name" value="infC"/>
    <property type="match status" value="1"/>
</dbReference>
<dbReference type="InterPro" id="IPR036787">
    <property type="entry name" value="T_IF-3_N_sf"/>
</dbReference>